<evidence type="ECO:0000313" key="2">
    <source>
        <dbReference type="EMBL" id="MFF4777548.1"/>
    </source>
</evidence>
<organism evidence="2 3">
    <name type="scientific">Microtetraspora fusca</name>
    <dbReference type="NCBI Taxonomy" id="1997"/>
    <lineage>
        <taxon>Bacteria</taxon>
        <taxon>Bacillati</taxon>
        <taxon>Actinomycetota</taxon>
        <taxon>Actinomycetes</taxon>
        <taxon>Streptosporangiales</taxon>
        <taxon>Streptosporangiaceae</taxon>
        <taxon>Microtetraspora</taxon>
    </lineage>
</organism>
<evidence type="ECO:0000313" key="3">
    <source>
        <dbReference type="Proteomes" id="UP001602119"/>
    </source>
</evidence>
<dbReference type="Pfam" id="PF04860">
    <property type="entry name" value="Phage_portal"/>
    <property type="match status" value="1"/>
</dbReference>
<proteinExistence type="predicted"/>
<dbReference type="Proteomes" id="UP001602119">
    <property type="component" value="Unassembled WGS sequence"/>
</dbReference>
<protein>
    <submittedName>
        <fullName evidence="2">Phage portal protein</fullName>
    </submittedName>
</protein>
<keyword evidence="3" id="KW-1185">Reference proteome</keyword>
<dbReference type="RefSeq" id="WP_387346018.1">
    <property type="nucleotide sequence ID" value="NZ_JBIAXI010000024.1"/>
</dbReference>
<sequence>MEVRELVRRVLPGRSRLQRADEHKIVFAEYAAGLAAAGLSSTYRPRPWPVERAVAEAYERLVYVYKAVEAIAGNAARLPFVMKDGEDVVEDHPLYRILNKQANPIETGRQFRKRLAAQVLLSKRGAFVEVTRSRGGDVVRMDLLPPGRTFPVPGTGQDLISHYEVIRADGSRQPIPVENVRWFREPHPVDPFSGVTPLEAAGLSVELDFFSRLYNVAFLKNDARPGGVLAINGEMDPDDMDRIESKFGKGAAEAGKMTVIAGDVSYVDLATRPRDMAYETTSQTAKTEILTAFGVPESVIGYAAERTYSNADAELYAFWTITMPVMLDLLATGFDDDSSDDLLPGFDVSGVEVLQRAEKARREEARSEYDMGLITIDEYREVAGRDPIDMPRTRALWLPSGKTLVATSEADQKTLDEEAAAKVPPALQDNMAQPGDQPPGQEDAQGAGSPPDQPAEPDQPATPPQPPARKDHPARAGTARPVLRLVRPTETKQAGDRESQPDLQHRDKVEATLAAVLTATAVRLIERTASRLASPKARKGTRHWVAEYPVDTRVGTKALDAGTVVDAGRWQEEAEQAAHPVIQAAAAVAAAGLVEDLAPGVDVPLVLGPVVAGVVGMVGSAAAEQAERLRRLVVTADQAGASIDDIVQAVRDQKGALPGWADRLAVQAATAVIGGARDVAAQALAATGLVVDKEWRSRRDEQVRLTHRAADGQSQPVGEFFHVGTALLRYPGDPAGPPGEVYNCRCWAAHRCRVSGRFVAPPEGMVTRFTRADREAAAAA</sequence>
<dbReference type="InterPro" id="IPR006944">
    <property type="entry name" value="Phage/GTA_portal"/>
</dbReference>
<name>A0ABW6VH30_MICFU</name>
<evidence type="ECO:0000256" key="1">
    <source>
        <dbReference type="SAM" id="MobiDB-lite"/>
    </source>
</evidence>
<feature type="region of interest" description="Disordered" evidence="1">
    <location>
        <begin position="428"/>
        <end position="507"/>
    </location>
</feature>
<reference evidence="2 3" key="1">
    <citation type="submission" date="2024-10" db="EMBL/GenBank/DDBJ databases">
        <title>The Natural Products Discovery Center: Release of the First 8490 Sequenced Strains for Exploring Actinobacteria Biosynthetic Diversity.</title>
        <authorList>
            <person name="Kalkreuter E."/>
            <person name="Kautsar S.A."/>
            <person name="Yang D."/>
            <person name="Bader C.D."/>
            <person name="Teijaro C.N."/>
            <person name="Fluegel L."/>
            <person name="Davis C.M."/>
            <person name="Simpson J.R."/>
            <person name="Lauterbach L."/>
            <person name="Steele A.D."/>
            <person name="Gui C."/>
            <person name="Meng S."/>
            <person name="Li G."/>
            <person name="Viehrig K."/>
            <person name="Ye F."/>
            <person name="Su P."/>
            <person name="Kiefer A.F."/>
            <person name="Nichols A."/>
            <person name="Cepeda A.J."/>
            <person name="Yan W."/>
            <person name="Fan B."/>
            <person name="Jiang Y."/>
            <person name="Adhikari A."/>
            <person name="Zheng C.-J."/>
            <person name="Schuster L."/>
            <person name="Cowan T.M."/>
            <person name="Smanski M.J."/>
            <person name="Chevrette M.G."/>
            <person name="De Carvalho L.P.S."/>
            <person name="Shen B."/>
        </authorList>
    </citation>
    <scope>NUCLEOTIDE SEQUENCE [LARGE SCALE GENOMIC DNA]</scope>
    <source>
        <strain evidence="2 3">NPDC001281</strain>
    </source>
</reference>
<accession>A0ABW6VH30</accession>
<comment type="caution">
    <text evidence="2">The sequence shown here is derived from an EMBL/GenBank/DDBJ whole genome shotgun (WGS) entry which is preliminary data.</text>
</comment>
<gene>
    <name evidence="2" type="ORF">ACFY05_32295</name>
</gene>
<feature type="compositionally biased region" description="Basic and acidic residues" evidence="1">
    <location>
        <begin position="487"/>
        <end position="507"/>
    </location>
</feature>
<dbReference type="EMBL" id="JBIAXI010000024">
    <property type="protein sequence ID" value="MFF4777548.1"/>
    <property type="molecule type" value="Genomic_DNA"/>
</dbReference>